<dbReference type="Pfam" id="PF14344">
    <property type="entry name" value="DUF4397"/>
    <property type="match status" value="1"/>
</dbReference>
<organism evidence="3 4">
    <name type="scientific">Pedobacter punctiformis</name>
    <dbReference type="NCBI Taxonomy" id="3004097"/>
    <lineage>
        <taxon>Bacteria</taxon>
        <taxon>Pseudomonadati</taxon>
        <taxon>Bacteroidota</taxon>
        <taxon>Sphingobacteriia</taxon>
        <taxon>Sphingobacteriales</taxon>
        <taxon>Sphingobacteriaceae</taxon>
        <taxon>Pedobacter</taxon>
    </lineage>
</organism>
<reference evidence="3" key="1">
    <citation type="submission" date="2022-12" db="EMBL/GenBank/DDBJ databases">
        <title>Genome sequence of HCMS5-2.</title>
        <authorList>
            <person name="Woo H."/>
        </authorList>
    </citation>
    <scope>NUCLEOTIDE SEQUENCE</scope>
    <source>
        <strain evidence="3">HCMS5-2</strain>
    </source>
</reference>
<dbReference type="PROSITE" id="PS51257">
    <property type="entry name" value="PROKAR_LIPOPROTEIN"/>
    <property type="match status" value="1"/>
</dbReference>
<dbReference type="InterPro" id="IPR025510">
    <property type="entry name" value="DUF4397"/>
</dbReference>
<proteinExistence type="predicted"/>
<evidence type="ECO:0000313" key="3">
    <source>
        <dbReference type="EMBL" id="MCZ4244077.1"/>
    </source>
</evidence>
<evidence type="ECO:0000259" key="2">
    <source>
        <dbReference type="Pfam" id="PF14344"/>
    </source>
</evidence>
<evidence type="ECO:0000313" key="4">
    <source>
        <dbReference type="Proteomes" id="UP001144347"/>
    </source>
</evidence>
<keyword evidence="4" id="KW-1185">Reference proteome</keyword>
<feature type="chain" id="PRO_5045682202" evidence="1">
    <location>
        <begin position="18"/>
        <end position="231"/>
    </location>
</feature>
<feature type="domain" description="DUF4397" evidence="2">
    <location>
        <begin position="36"/>
        <end position="150"/>
    </location>
</feature>
<name>A0ABT4L829_9SPHI</name>
<dbReference type="EMBL" id="JAPWGM010000002">
    <property type="protein sequence ID" value="MCZ4244077.1"/>
    <property type="molecule type" value="Genomic_DNA"/>
</dbReference>
<accession>A0ABT4L829</accession>
<gene>
    <name evidence="3" type="ORF">O0955_08665</name>
</gene>
<protein>
    <submittedName>
        <fullName evidence="3">DUF4397 domain-containing protein</fullName>
    </submittedName>
</protein>
<sequence length="231" mass="24927">MKTISFLKSGLTILTIAATLSACKKSNNVTPVPEIANLSVVHVAPGLPELSFYVNGMKATTKPLIYTTALDYGQINVGKSELSVTKKDQTDVLTKSVVEFKSGKNYSLFIADVPGKTAFVFAEDDLTAPAADKVKIRFVNMSPDVEALDFNVQGKQALFTNQAFKAVSKFESMDAANEITFEIKATGKTEVLSTLSKVKIEKGKIYTILVKGLKGSTDEATKLALTMITNK</sequence>
<dbReference type="Proteomes" id="UP001144347">
    <property type="component" value="Unassembled WGS sequence"/>
</dbReference>
<evidence type="ECO:0000256" key="1">
    <source>
        <dbReference type="SAM" id="SignalP"/>
    </source>
</evidence>
<dbReference type="RefSeq" id="WP_269427142.1">
    <property type="nucleotide sequence ID" value="NZ_JAPWGM010000002.1"/>
</dbReference>
<feature type="signal peptide" evidence="1">
    <location>
        <begin position="1"/>
        <end position="17"/>
    </location>
</feature>
<keyword evidence="1" id="KW-0732">Signal</keyword>
<comment type="caution">
    <text evidence="3">The sequence shown here is derived from an EMBL/GenBank/DDBJ whole genome shotgun (WGS) entry which is preliminary data.</text>
</comment>